<dbReference type="EMBL" id="CAMTCP010000033">
    <property type="protein sequence ID" value="CAI3542147.1"/>
    <property type="molecule type" value="Genomic_DNA"/>
</dbReference>
<evidence type="ECO:0000313" key="2">
    <source>
        <dbReference type="EMBL" id="CAI3542147.1"/>
    </source>
</evidence>
<dbReference type="AlphaFoldDB" id="A0AAD1YAZ9"/>
<dbReference type="InterPro" id="IPR041657">
    <property type="entry name" value="HTH_17"/>
</dbReference>
<dbReference type="RefSeq" id="WP_125149576.1">
    <property type="nucleotide sequence ID" value="NZ_CAMRXC010000273.1"/>
</dbReference>
<name>A0AAD1YAZ9_9CLOT</name>
<evidence type="ECO:0000313" key="3">
    <source>
        <dbReference type="Proteomes" id="UP001189143"/>
    </source>
</evidence>
<feature type="domain" description="Helix-turn-helix" evidence="1">
    <location>
        <begin position="5"/>
        <end position="52"/>
    </location>
</feature>
<organism evidence="2 3">
    <name type="scientific">Clostridium neonatale</name>
    <dbReference type="NCBI Taxonomy" id="137838"/>
    <lineage>
        <taxon>Bacteria</taxon>
        <taxon>Bacillati</taxon>
        <taxon>Bacillota</taxon>
        <taxon>Clostridia</taxon>
        <taxon>Eubacteriales</taxon>
        <taxon>Clostridiaceae</taxon>
        <taxon>Clostridium</taxon>
    </lineage>
</organism>
<sequence>MKKEVLTIKEAQEIFGIGRCSILELFHSKDFPSFKIANKWFVKYEDLMGYLDMLKAGEVV</sequence>
<protein>
    <submittedName>
        <fullName evidence="2">Helix-turn-helix domain</fullName>
    </submittedName>
</protein>
<comment type="caution">
    <text evidence="2">The sequence shown here is derived from an EMBL/GenBank/DDBJ whole genome shotgun (WGS) entry which is preliminary data.</text>
</comment>
<dbReference type="Gene3D" id="3.90.105.50">
    <property type="match status" value="1"/>
</dbReference>
<dbReference type="InterPro" id="IPR038148">
    <property type="entry name" value="Tn1545/Tn916_Xis"/>
</dbReference>
<proteinExistence type="predicted"/>
<reference evidence="2" key="1">
    <citation type="submission" date="2022-10" db="EMBL/GenBank/DDBJ databases">
        <authorList>
            <person name="Aires J."/>
            <person name="Mesa V."/>
        </authorList>
    </citation>
    <scope>NUCLEOTIDE SEQUENCE</scope>
    <source>
        <strain evidence="2">Clostridium neonatale JD116</strain>
    </source>
</reference>
<gene>
    <name evidence="2" type="ORF">CNEO2_120094</name>
</gene>
<accession>A0AAD1YAZ9</accession>
<dbReference type="Proteomes" id="UP001189143">
    <property type="component" value="Unassembled WGS sequence"/>
</dbReference>
<dbReference type="Pfam" id="PF12728">
    <property type="entry name" value="HTH_17"/>
    <property type="match status" value="1"/>
</dbReference>
<evidence type="ECO:0000259" key="1">
    <source>
        <dbReference type="Pfam" id="PF12728"/>
    </source>
</evidence>